<feature type="compositionally biased region" description="Basic and acidic residues" evidence="2">
    <location>
        <begin position="1457"/>
        <end position="1467"/>
    </location>
</feature>
<feature type="region of interest" description="Disordered" evidence="2">
    <location>
        <begin position="764"/>
        <end position="795"/>
    </location>
</feature>
<dbReference type="InterPro" id="IPR011989">
    <property type="entry name" value="ARM-like"/>
</dbReference>
<accession>A0A2A4JBK6</accession>
<organism evidence="5">
    <name type="scientific">Heliothis virescens</name>
    <name type="common">Tobacco budworm moth</name>
    <dbReference type="NCBI Taxonomy" id="7102"/>
    <lineage>
        <taxon>Eukaryota</taxon>
        <taxon>Metazoa</taxon>
        <taxon>Ecdysozoa</taxon>
        <taxon>Arthropoda</taxon>
        <taxon>Hexapoda</taxon>
        <taxon>Insecta</taxon>
        <taxon>Pterygota</taxon>
        <taxon>Neoptera</taxon>
        <taxon>Endopterygota</taxon>
        <taxon>Lepidoptera</taxon>
        <taxon>Glossata</taxon>
        <taxon>Ditrysia</taxon>
        <taxon>Noctuoidea</taxon>
        <taxon>Noctuidae</taxon>
        <taxon>Heliothinae</taxon>
        <taxon>Heliothis</taxon>
    </lineage>
</organism>
<evidence type="ECO:0000313" key="5">
    <source>
        <dbReference type="EMBL" id="PCG68783.1"/>
    </source>
</evidence>
<dbReference type="PROSITE" id="PS51444">
    <property type="entry name" value="FH2"/>
    <property type="match status" value="2"/>
</dbReference>
<keyword evidence="1" id="KW-0175">Coiled coil</keyword>
<feature type="compositionally biased region" description="Basic and acidic residues" evidence="2">
    <location>
        <begin position="1488"/>
        <end position="1498"/>
    </location>
</feature>
<feature type="compositionally biased region" description="Low complexity" evidence="2">
    <location>
        <begin position="1596"/>
        <end position="1619"/>
    </location>
</feature>
<dbReference type="InterPro" id="IPR015425">
    <property type="entry name" value="FH2_Formin"/>
</dbReference>
<feature type="region of interest" description="Disordered" evidence="2">
    <location>
        <begin position="1164"/>
        <end position="1190"/>
    </location>
</feature>
<comment type="caution">
    <text evidence="5">The sequence shown here is derived from an EMBL/GenBank/DDBJ whole genome shotgun (WGS) entry which is preliminary data.</text>
</comment>
<dbReference type="InterPro" id="IPR016024">
    <property type="entry name" value="ARM-type_fold"/>
</dbReference>
<feature type="coiled-coil region" evidence="1">
    <location>
        <begin position="952"/>
        <end position="1017"/>
    </location>
</feature>
<feature type="coiled-coil region" evidence="1">
    <location>
        <begin position="604"/>
        <end position="669"/>
    </location>
</feature>
<feature type="region of interest" description="Disordered" evidence="2">
    <location>
        <begin position="240"/>
        <end position="271"/>
    </location>
</feature>
<feature type="compositionally biased region" description="Basic and acidic residues" evidence="2">
    <location>
        <begin position="1410"/>
        <end position="1428"/>
    </location>
</feature>
<feature type="compositionally biased region" description="Polar residues" evidence="2">
    <location>
        <begin position="1521"/>
        <end position="1538"/>
    </location>
</feature>
<feature type="domain" description="FH2" evidence="4">
    <location>
        <begin position="840"/>
        <end position="1074"/>
    </location>
</feature>
<feature type="compositionally biased region" description="Basic and acidic residues" evidence="2">
    <location>
        <begin position="1564"/>
        <end position="1580"/>
    </location>
</feature>
<feature type="compositionally biased region" description="Polar residues" evidence="2">
    <location>
        <begin position="1661"/>
        <end position="1676"/>
    </location>
</feature>
<dbReference type="PROSITE" id="PS51232">
    <property type="entry name" value="GBD_FH3"/>
    <property type="match status" value="1"/>
</dbReference>
<protein>
    <recommendedName>
        <fullName evidence="6">FH2 domain-containing protein</fullName>
    </recommendedName>
</protein>
<dbReference type="PANTHER" id="PTHR46345:SF8">
    <property type="entry name" value="FORMIN 3, ISOFORM B"/>
    <property type="match status" value="1"/>
</dbReference>
<dbReference type="Pfam" id="PF06367">
    <property type="entry name" value="Drf_FH3"/>
    <property type="match status" value="1"/>
</dbReference>
<dbReference type="Gene3D" id="1.10.238.150">
    <property type="entry name" value="Formin, FH3 diaphanous domain"/>
    <property type="match status" value="1"/>
</dbReference>
<dbReference type="GO" id="GO:0003779">
    <property type="term" value="F:actin binding"/>
    <property type="evidence" value="ECO:0007669"/>
    <property type="project" value="InterPro"/>
</dbReference>
<evidence type="ECO:0000256" key="1">
    <source>
        <dbReference type="SAM" id="Coils"/>
    </source>
</evidence>
<dbReference type="Gene3D" id="1.20.58.2220">
    <property type="entry name" value="Formin, FH2 domain"/>
    <property type="match status" value="2"/>
</dbReference>
<dbReference type="SMART" id="SM01139">
    <property type="entry name" value="Drf_FH3"/>
    <property type="match status" value="1"/>
</dbReference>
<sequence length="1693" mass="188636">MESRVGLDYIVEHAEYTGKLAAALTSPAAPVKKQVFELLSALCVYNADGYARAVDTLERYKSLKGERYRLSVVVEELKNAATTDYKTALLAFINCLIISAPRLPDRIRVRNEFIGLGLLPTLNNLRHEAASHPDLGVQLDVFEEQRESDEAQGPGGINLNSHLDVFYAILKQVADTPQEIPFLSILQHLLRIDPKEPVSDIVWDTAETLVHRATLLETREDAAKLLRAPSVQAKVGCTCQHRDMSGGGRKQSLQRALSPPPPPPPPVMMPSACIPPPPAPMLPPPPPCGPPPPPVPPPPSACPPSPPAPVLDIKLPQQETPIPKTKMKTINWNKIPNNKVIGQNNIWSLVASAHKHSPKAELDWTEIEGLFCQQIQPTGSAGSSPRLGRSPICDSSGERKPRKESSEITLLDGKRSLNVNIFLKQFRSSNEDIIQLIREGAHDDIGTEKLRGLLKILPEVDESEMLKAFTGDVTKLGTAEKFLLQLIQLPNYKLRIECMLLKEEWASTSGYLESAINAILVAGDDLMSSRALQEVLYIALIAGNFLNAGGYAGGAAGVKLSSLQKLPDIRANKPGMTLMHYVAMQAERKNKELIHFADDTRVLEEAAKASVEQLHNEIKTLANRIQGLKKEILLPSTQQDIKEQMGDFLQVAEQEVSALNKDMEEVESIRKQLAEFFCEDTGSFKLEECFKMFVWFCSKFRSAVSDNERRRANEEQAAARRRARDLAAARVKTGTSSMCSTPVSECESLMESLLLDIRNGLGRRSLRKPHDNEPEPDVTPTGSLRRRSRASPGDDEEGLLEFLRHSSPAANDLRERSAWGSLECDQVINIKEYFIYSSVYKLRIECMLLKEEWASTSGYLESAINAILVAGDDLMSSRALQEVLYIALIAGNFLNAGGYAGGAAGVKLSSLQKLPDIRANKPGMTLMHYVAMQAERKNKELIHFADDTRVLEEAAKASVEQLHNEIKTLANRIQGLKKEILLPSTQQDIKEQMGDFLQVAEQEVSALNKDMEEVESIRKQLAEFFCEDTGSFKLEECFKMFVWFCSKFRSAVSDNERRRANEEQAAARRRARDLAAARVKTGTSSMCSTPVSECESLMESLLLDIRNGLGRRSLRKPHDNEPEPDVTPTGSLRRRSRASPGDDEEGLLEFLRHSSPAANDLRERSAWGSLESERSATLEPLPEGRADWRPAVLPDSDVVKALETVEDVQPQKKDNRVPWRKTEENEEVRRLRRQRSRQQIESPQSPLISIMEEQRKLPDIKVTSDREQKVVRQERIDKSDRVEIDSDNIETPPVQRKFISSFTPPPEREPCRKFQPSLPLRPNLSDKASAEMKDLCQEILGDGQFDRFSAARRTRRYKRNTDSTSSPEEEKKPEPAPELVAETQVIRPSKLDVQASYKVETPPEVAKPIDASKDEKETRLKRWQDRLKNQSTEKPTKDTTSKPYLRMRRQTSINQEDVQKAIRELKSPADNPTGVWSREGYRKSLNTRTEKAPEKLPERTTSPRMSKVKSEHELNDEGFEETQSLNSESASQGASSGCNVECESPVPKISKSPVPKLGQPKKIPTKETRTPPRTPIDPKRVIPKRASSLRVERSTSRASLRSSRSSLNSSTSVSTVKRVPPAPVKPAPKPVPKPVSRMPASRSSSSGSSVGTSRPPLKNVTGRTTTSGFMRPTQASKGKVGVTAQQVLRASVK</sequence>
<evidence type="ECO:0000259" key="3">
    <source>
        <dbReference type="PROSITE" id="PS51232"/>
    </source>
</evidence>
<reference evidence="5" key="1">
    <citation type="submission" date="2017-09" db="EMBL/GenBank/DDBJ databases">
        <title>Contemporary evolution of a Lepidopteran species, Heliothis virescens, in response to modern agricultural practices.</title>
        <authorList>
            <person name="Fritz M.L."/>
            <person name="Deyonke A.M."/>
            <person name="Papanicolaou A."/>
            <person name="Micinski S."/>
            <person name="Westbrook J."/>
            <person name="Gould F."/>
        </authorList>
    </citation>
    <scope>NUCLEOTIDE SEQUENCE [LARGE SCALE GENOMIC DNA]</scope>
    <source>
        <strain evidence="5">HvINT-</strain>
        <tissue evidence="5">Whole body</tissue>
    </source>
</reference>
<dbReference type="InterPro" id="IPR014768">
    <property type="entry name" value="GBD/FH3_dom"/>
</dbReference>
<dbReference type="PANTHER" id="PTHR46345">
    <property type="entry name" value="INVERTED FORMIN-2"/>
    <property type="match status" value="1"/>
</dbReference>
<feature type="region of interest" description="Disordered" evidence="2">
    <location>
        <begin position="376"/>
        <end position="407"/>
    </location>
</feature>
<feature type="region of interest" description="Disordered" evidence="2">
    <location>
        <begin position="1351"/>
        <end position="1682"/>
    </location>
</feature>
<proteinExistence type="predicted"/>
<dbReference type="InterPro" id="IPR010472">
    <property type="entry name" value="FH3_dom"/>
</dbReference>
<evidence type="ECO:0000256" key="2">
    <source>
        <dbReference type="SAM" id="MobiDB-lite"/>
    </source>
</evidence>
<dbReference type="SUPFAM" id="SSF48371">
    <property type="entry name" value="ARM repeat"/>
    <property type="match status" value="1"/>
</dbReference>
<name>A0A2A4JBK6_HELVI</name>
<feature type="compositionally biased region" description="Pro residues" evidence="2">
    <location>
        <begin position="1620"/>
        <end position="1633"/>
    </location>
</feature>
<dbReference type="SMART" id="SM00498">
    <property type="entry name" value="FH2"/>
    <property type="match status" value="1"/>
</dbReference>
<feature type="compositionally biased region" description="Pro residues" evidence="2">
    <location>
        <begin position="258"/>
        <end position="271"/>
    </location>
</feature>
<evidence type="ECO:0008006" key="6">
    <source>
        <dbReference type="Google" id="ProtNLM"/>
    </source>
</evidence>
<dbReference type="SUPFAM" id="SSF101447">
    <property type="entry name" value="Formin homology 2 domain (FH2 domain)"/>
    <property type="match status" value="2"/>
</dbReference>
<feature type="domain" description="GBD/FH3" evidence="3">
    <location>
        <begin position="1"/>
        <end position="221"/>
    </location>
</feature>
<dbReference type="InterPro" id="IPR042201">
    <property type="entry name" value="FH2_Formin_sf"/>
</dbReference>
<dbReference type="EMBL" id="NWSH01002258">
    <property type="protein sequence ID" value="PCG68783.1"/>
    <property type="molecule type" value="Genomic_DNA"/>
</dbReference>
<dbReference type="Gene3D" id="1.25.10.10">
    <property type="entry name" value="Leucine-rich Repeat Variant"/>
    <property type="match status" value="1"/>
</dbReference>
<evidence type="ECO:0000259" key="4">
    <source>
        <dbReference type="PROSITE" id="PS51444"/>
    </source>
</evidence>
<gene>
    <name evidence="5" type="ORF">B5V51_4873</name>
</gene>
<feature type="domain" description="FH2" evidence="4">
    <location>
        <begin position="317"/>
        <end position="726"/>
    </location>
</feature>
<feature type="compositionally biased region" description="Basic and acidic residues" evidence="2">
    <location>
        <begin position="396"/>
        <end position="406"/>
    </location>
</feature>
<feature type="compositionally biased region" description="Basic and acidic residues" evidence="2">
    <location>
        <begin position="1164"/>
        <end position="1188"/>
    </location>
</feature>
<dbReference type="STRING" id="7102.A0A2A4JBK6"/>
<feature type="compositionally biased region" description="Low complexity" evidence="2">
    <location>
        <begin position="1634"/>
        <end position="1656"/>
    </location>
</feature>
<dbReference type="Pfam" id="PF02181">
    <property type="entry name" value="FH2"/>
    <property type="match status" value="2"/>
</dbReference>
<feature type="compositionally biased region" description="Low complexity" evidence="2">
    <location>
        <begin position="1544"/>
        <end position="1562"/>
    </location>
</feature>
<feature type="region of interest" description="Disordered" evidence="2">
    <location>
        <begin position="1297"/>
        <end position="1324"/>
    </location>
</feature>
<feature type="region of interest" description="Disordered" evidence="2">
    <location>
        <begin position="1112"/>
        <end position="1144"/>
    </location>
</feature>